<dbReference type="RefSeq" id="WP_106290275.1">
    <property type="nucleotide sequence ID" value="NZ_PVTH01000001.1"/>
</dbReference>
<dbReference type="InterPro" id="IPR034122">
    <property type="entry name" value="Retropepsin-like_bacterial"/>
</dbReference>
<dbReference type="OrthoDB" id="7433208at2"/>
<dbReference type="PROSITE" id="PS00141">
    <property type="entry name" value="ASP_PROTEASE"/>
    <property type="match status" value="1"/>
</dbReference>
<protein>
    <submittedName>
        <fullName evidence="1">Aspartyl protease</fullName>
    </submittedName>
</protein>
<dbReference type="Gene3D" id="2.40.70.10">
    <property type="entry name" value="Acid Proteases"/>
    <property type="match status" value="1"/>
</dbReference>
<comment type="caution">
    <text evidence="1">The sequence shown here is derived from an EMBL/GenBank/DDBJ whole genome shotgun (WGS) entry which is preliminary data.</text>
</comment>
<dbReference type="AlphaFoldDB" id="A0A2T0UB03"/>
<dbReference type="SUPFAM" id="SSF50630">
    <property type="entry name" value="Acid proteases"/>
    <property type="match status" value="1"/>
</dbReference>
<organism evidence="1 2">
    <name type="scientific">Arcticibacter pallidicorallinus</name>
    <dbReference type="NCBI Taxonomy" id="1259464"/>
    <lineage>
        <taxon>Bacteria</taxon>
        <taxon>Pseudomonadati</taxon>
        <taxon>Bacteroidota</taxon>
        <taxon>Sphingobacteriia</taxon>
        <taxon>Sphingobacteriales</taxon>
        <taxon>Sphingobacteriaceae</taxon>
        <taxon>Arcticibacter</taxon>
    </lineage>
</organism>
<keyword evidence="2" id="KW-1185">Reference proteome</keyword>
<evidence type="ECO:0000313" key="2">
    <source>
        <dbReference type="Proteomes" id="UP000238034"/>
    </source>
</evidence>
<dbReference type="InterPro" id="IPR021109">
    <property type="entry name" value="Peptidase_aspartic_dom_sf"/>
</dbReference>
<dbReference type="Pfam" id="PF13650">
    <property type="entry name" value="Asp_protease_2"/>
    <property type="match status" value="1"/>
</dbReference>
<gene>
    <name evidence="1" type="ORF">B0I27_10174</name>
</gene>
<proteinExistence type="predicted"/>
<dbReference type="CDD" id="cd05483">
    <property type="entry name" value="retropepsin_like_bacteria"/>
    <property type="match status" value="1"/>
</dbReference>
<sequence length="141" mass="15318">MIDVNIEILNLNDDGFHPLVEVVLFNQTFKAVIDTGASRTVLDKAAIENHVDGTTLLVSDKLSTGLGTNSMESYTLSLAQIQIGDLIIHHLEVAVLDLSTINTAYETLSVTPVIGVIGGDILVQYNAIINYPLKKISFSYE</sequence>
<accession>A0A2T0UB03</accession>
<keyword evidence="1" id="KW-0378">Hydrolase</keyword>
<dbReference type="EMBL" id="PVTH01000001">
    <property type="protein sequence ID" value="PRY55109.1"/>
    <property type="molecule type" value="Genomic_DNA"/>
</dbReference>
<dbReference type="GO" id="GO:0004190">
    <property type="term" value="F:aspartic-type endopeptidase activity"/>
    <property type="evidence" value="ECO:0007669"/>
    <property type="project" value="InterPro"/>
</dbReference>
<dbReference type="GO" id="GO:0006508">
    <property type="term" value="P:proteolysis"/>
    <property type="evidence" value="ECO:0007669"/>
    <property type="project" value="UniProtKB-KW"/>
</dbReference>
<reference evidence="1 2" key="1">
    <citation type="submission" date="2018-03" db="EMBL/GenBank/DDBJ databases">
        <title>Genomic Encyclopedia of Type Strains, Phase III (KMG-III): the genomes of soil and plant-associated and newly described type strains.</title>
        <authorList>
            <person name="Whitman W."/>
        </authorList>
    </citation>
    <scope>NUCLEOTIDE SEQUENCE [LARGE SCALE GENOMIC DNA]</scope>
    <source>
        <strain evidence="1 2">CGMCC 1.9313</strain>
    </source>
</reference>
<keyword evidence="1" id="KW-0645">Protease</keyword>
<evidence type="ECO:0000313" key="1">
    <source>
        <dbReference type="EMBL" id="PRY55109.1"/>
    </source>
</evidence>
<dbReference type="Proteomes" id="UP000238034">
    <property type="component" value="Unassembled WGS sequence"/>
</dbReference>
<name>A0A2T0UB03_9SPHI</name>
<dbReference type="InterPro" id="IPR001969">
    <property type="entry name" value="Aspartic_peptidase_AS"/>
</dbReference>